<dbReference type="Proteomes" id="UP000606922">
    <property type="component" value="Unassembled WGS sequence"/>
</dbReference>
<protein>
    <submittedName>
        <fullName evidence="2">Uncharacterized protein</fullName>
    </submittedName>
</protein>
<sequence>MTRASSLVPGTDGWLRPGSLTAGADWSLADVVQPASDTAAANSAVVARIRLMLRRYDRGTATATQRLTRFGRQSGAWSADSGGALVKVWRGRCGSPTLGYDHSIKGDNMGVFDNAKDAAEATGKKIGDWADDTKDRIGDRVDEAKADAEVKRAEGDVKKAEANRDATETKNEYKENLRD</sequence>
<comment type="caution">
    <text evidence="2">The sequence shown here is derived from an EMBL/GenBank/DDBJ whole genome shotgun (WGS) entry which is preliminary data.</text>
</comment>
<reference evidence="2" key="2">
    <citation type="submission" date="2020-09" db="EMBL/GenBank/DDBJ databases">
        <authorList>
            <person name="Sun Q."/>
            <person name="Zhou Y."/>
        </authorList>
    </citation>
    <scope>NUCLEOTIDE SEQUENCE</scope>
    <source>
        <strain evidence="2">CGMCC 1.12813</strain>
    </source>
</reference>
<name>A0A916SR74_9MICO</name>
<feature type="region of interest" description="Disordered" evidence="1">
    <location>
        <begin position="140"/>
        <end position="179"/>
    </location>
</feature>
<organism evidence="2 3">
    <name type="scientific">Conyzicola nivalis</name>
    <dbReference type="NCBI Taxonomy" id="1477021"/>
    <lineage>
        <taxon>Bacteria</taxon>
        <taxon>Bacillati</taxon>
        <taxon>Actinomycetota</taxon>
        <taxon>Actinomycetes</taxon>
        <taxon>Micrococcales</taxon>
        <taxon>Microbacteriaceae</taxon>
        <taxon>Conyzicola</taxon>
    </lineage>
</organism>
<gene>
    <name evidence="2" type="ORF">GCM10010979_30710</name>
</gene>
<evidence type="ECO:0000313" key="2">
    <source>
        <dbReference type="EMBL" id="GGB14093.1"/>
    </source>
</evidence>
<accession>A0A916SR74</accession>
<dbReference type="AlphaFoldDB" id="A0A916SR74"/>
<proteinExistence type="predicted"/>
<evidence type="ECO:0000313" key="3">
    <source>
        <dbReference type="Proteomes" id="UP000606922"/>
    </source>
</evidence>
<dbReference type="EMBL" id="BMGB01000002">
    <property type="protein sequence ID" value="GGB14093.1"/>
    <property type="molecule type" value="Genomic_DNA"/>
</dbReference>
<keyword evidence="3" id="KW-1185">Reference proteome</keyword>
<evidence type="ECO:0000256" key="1">
    <source>
        <dbReference type="SAM" id="MobiDB-lite"/>
    </source>
</evidence>
<reference evidence="2" key="1">
    <citation type="journal article" date="2014" name="Int. J. Syst. Evol. Microbiol.">
        <title>Complete genome sequence of Corynebacterium casei LMG S-19264T (=DSM 44701T), isolated from a smear-ripened cheese.</title>
        <authorList>
            <consortium name="US DOE Joint Genome Institute (JGI-PGF)"/>
            <person name="Walter F."/>
            <person name="Albersmeier A."/>
            <person name="Kalinowski J."/>
            <person name="Ruckert C."/>
        </authorList>
    </citation>
    <scope>NUCLEOTIDE SEQUENCE</scope>
    <source>
        <strain evidence="2">CGMCC 1.12813</strain>
    </source>
</reference>